<dbReference type="AlphaFoldDB" id="A0A1H7L156"/>
<keyword evidence="2" id="KW-1185">Reference proteome</keyword>
<accession>A0A1H7L156</accession>
<dbReference type="STRING" id="407022.SAMN05661044_01520"/>
<dbReference type="OrthoDB" id="1263739at2"/>
<proteinExistence type="predicted"/>
<reference evidence="2" key="1">
    <citation type="submission" date="2016-10" db="EMBL/GenBank/DDBJ databases">
        <authorList>
            <person name="Varghese N."/>
            <person name="Submissions S."/>
        </authorList>
    </citation>
    <scope>NUCLEOTIDE SEQUENCE [LARGE SCALE GENOMIC DNA]</scope>
    <source>
        <strain evidence="2">DSM 18733</strain>
    </source>
</reference>
<dbReference type="RefSeq" id="WP_093321323.1">
    <property type="nucleotide sequence ID" value="NZ_FOAF01000001.1"/>
</dbReference>
<sequence>MTNIFDCGWFNLELNGVNLEISEHAVRNLIVYHIYFSDGRKPLSITRALKPQTTTTWISLPHGREQEAEELGIEIMKYLNRN</sequence>
<name>A0A1H7L156_OLID1</name>
<dbReference type="EMBL" id="FOAF01000001">
    <property type="protein sequence ID" value="SEK92456.1"/>
    <property type="molecule type" value="Genomic_DNA"/>
</dbReference>
<organism evidence="1 2">
    <name type="scientific">Olivibacter domesticus</name>
    <name type="common">Pseudosphingobacterium domesticum</name>
    <dbReference type="NCBI Taxonomy" id="407022"/>
    <lineage>
        <taxon>Bacteria</taxon>
        <taxon>Pseudomonadati</taxon>
        <taxon>Bacteroidota</taxon>
        <taxon>Sphingobacteriia</taxon>
        <taxon>Sphingobacteriales</taxon>
        <taxon>Sphingobacteriaceae</taxon>
        <taxon>Olivibacter</taxon>
    </lineage>
</organism>
<dbReference type="Proteomes" id="UP000199421">
    <property type="component" value="Unassembled WGS sequence"/>
</dbReference>
<evidence type="ECO:0000313" key="1">
    <source>
        <dbReference type="EMBL" id="SEK92456.1"/>
    </source>
</evidence>
<gene>
    <name evidence="1" type="ORF">SAMN05661044_01520</name>
</gene>
<evidence type="ECO:0000313" key="2">
    <source>
        <dbReference type="Proteomes" id="UP000199421"/>
    </source>
</evidence>
<protein>
    <submittedName>
        <fullName evidence="1">Uncharacterized protein</fullName>
    </submittedName>
</protein>